<accession>A0ABT5VB34</accession>
<dbReference type="Gene3D" id="3.90.25.10">
    <property type="entry name" value="UDP-galactose 4-epimerase, domain 1"/>
    <property type="match status" value="1"/>
</dbReference>
<dbReference type="InterPro" id="IPR036291">
    <property type="entry name" value="NAD(P)-bd_dom_sf"/>
</dbReference>
<reference evidence="2" key="1">
    <citation type="submission" date="2024-05" db="EMBL/GenBank/DDBJ databases">
        <title>Alkalihalobacillus sp. strain MEB203 novel alkaliphilic bacterium from Lonar Lake, India.</title>
        <authorList>
            <person name="Joshi A."/>
            <person name="Thite S."/>
            <person name="Mengade P."/>
        </authorList>
    </citation>
    <scope>NUCLEOTIDE SEQUENCE</scope>
    <source>
        <strain evidence="2">MEB 203</strain>
    </source>
</reference>
<dbReference type="Gene3D" id="3.40.50.720">
    <property type="entry name" value="NAD(P)-binding Rossmann-like Domain"/>
    <property type="match status" value="1"/>
</dbReference>
<feature type="domain" description="NAD(P)-binding" evidence="1">
    <location>
        <begin position="6"/>
        <end position="304"/>
    </location>
</feature>
<sequence length="319" mass="37021">MRKEVLVTGGAGFIGANFIQYLLDHTSYHITNIDSLTHSANPEALMQFSKSPYYRFYLLDLRNQDQLNEVFDRQYDVIIHFAALTDVNEKKYSPIEYYDVNVLGTMNLLEKVRQGYAGKFIYVSTGKVYGGLEEKERPSTEETVINPNNSYVESKVSGEMIVRSYINAYQIPAIITRCSNNYGPYQQKQKLIPTVILNALEEKEIPVYGDGEHVRDWIFVKDHCRAIHTVLEHGKLGEVYNISGGRERSTLDVVKLILDYMNKSHQLIRHVEDREEGDRRYALNWEKANFTLSWKPEMSFYNGLVKTIEWYTSKQLQQT</sequence>
<proteinExistence type="predicted"/>
<dbReference type="EMBL" id="JAOTPO010000002">
    <property type="protein sequence ID" value="MDE5412660.1"/>
    <property type="molecule type" value="Genomic_DNA"/>
</dbReference>
<dbReference type="PANTHER" id="PTHR43000">
    <property type="entry name" value="DTDP-D-GLUCOSE 4,6-DEHYDRATASE-RELATED"/>
    <property type="match status" value="1"/>
</dbReference>
<keyword evidence="2" id="KW-0456">Lyase</keyword>
<dbReference type="SUPFAM" id="SSF51735">
    <property type="entry name" value="NAD(P)-binding Rossmann-fold domains"/>
    <property type="match status" value="1"/>
</dbReference>
<protein>
    <submittedName>
        <fullName evidence="2">GDP-mannose 4,6-dehydratase</fullName>
        <ecNumber evidence="2">4.2.1.47</ecNumber>
    </submittedName>
</protein>
<organism evidence="2 3">
    <name type="scientific">Alkalihalobacterium chitinilyticum</name>
    <dbReference type="NCBI Taxonomy" id="2980103"/>
    <lineage>
        <taxon>Bacteria</taxon>
        <taxon>Bacillati</taxon>
        <taxon>Bacillota</taxon>
        <taxon>Bacilli</taxon>
        <taxon>Bacillales</taxon>
        <taxon>Bacillaceae</taxon>
        <taxon>Alkalihalobacterium</taxon>
    </lineage>
</organism>
<evidence type="ECO:0000313" key="3">
    <source>
        <dbReference type="Proteomes" id="UP001148125"/>
    </source>
</evidence>
<gene>
    <name evidence="2" type="ORF">N7Z68_04625</name>
</gene>
<comment type="caution">
    <text evidence="2">The sequence shown here is derived from an EMBL/GenBank/DDBJ whole genome shotgun (WGS) entry which is preliminary data.</text>
</comment>
<dbReference type="Pfam" id="PF16363">
    <property type="entry name" value="GDP_Man_Dehyd"/>
    <property type="match status" value="1"/>
</dbReference>
<dbReference type="GO" id="GO:0008446">
    <property type="term" value="F:GDP-mannose 4,6-dehydratase activity"/>
    <property type="evidence" value="ECO:0007669"/>
    <property type="project" value="UniProtKB-EC"/>
</dbReference>
<dbReference type="EC" id="4.2.1.47" evidence="2"/>
<keyword evidence="3" id="KW-1185">Reference proteome</keyword>
<evidence type="ECO:0000313" key="2">
    <source>
        <dbReference type="EMBL" id="MDE5412660.1"/>
    </source>
</evidence>
<dbReference type="Proteomes" id="UP001148125">
    <property type="component" value="Unassembled WGS sequence"/>
</dbReference>
<name>A0ABT5VB34_9BACI</name>
<dbReference type="InterPro" id="IPR016040">
    <property type="entry name" value="NAD(P)-bd_dom"/>
</dbReference>
<evidence type="ECO:0000259" key="1">
    <source>
        <dbReference type="Pfam" id="PF16363"/>
    </source>
</evidence>